<proteinExistence type="predicted"/>
<dbReference type="OrthoDB" id="573884at2"/>
<name>A0A139XA91_9CYAN</name>
<dbReference type="EMBL" id="ANNX02000020">
    <property type="protein sequence ID" value="KYC41552.1"/>
    <property type="molecule type" value="Genomic_DNA"/>
</dbReference>
<dbReference type="Proteomes" id="UP000076925">
    <property type="component" value="Unassembled WGS sequence"/>
</dbReference>
<dbReference type="RefSeq" id="WP_017746436.1">
    <property type="nucleotide sequence ID" value="NZ_KQ976354.1"/>
</dbReference>
<evidence type="ECO:0000313" key="2">
    <source>
        <dbReference type="Proteomes" id="UP000076925"/>
    </source>
</evidence>
<comment type="caution">
    <text evidence="1">The sequence shown here is derived from an EMBL/GenBank/DDBJ whole genome shotgun (WGS) entry which is preliminary data.</text>
</comment>
<gene>
    <name evidence="1" type="ORF">WA1_15995</name>
</gene>
<accession>A0A139XA91</accession>
<protein>
    <submittedName>
        <fullName evidence="1">Uncharacterized protein</fullName>
    </submittedName>
</protein>
<organism evidence="1 2">
    <name type="scientific">Scytonema hofmannii PCC 7110</name>
    <dbReference type="NCBI Taxonomy" id="128403"/>
    <lineage>
        <taxon>Bacteria</taxon>
        <taxon>Bacillati</taxon>
        <taxon>Cyanobacteriota</taxon>
        <taxon>Cyanophyceae</taxon>
        <taxon>Nostocales</taxon>
        <taxon>Scytonemataceae</taxon>
        <taxon>Scytonema</taxon>
    </lineage>
</organism>
<reference evidence="1 2" key="1">
    <citation type="journal article" date="2013" name="Genome Biol. Evol.">
        <title>Genomes of Stigonematalean cyanobacteria (subsection V) and the evolution of oxygenic photosynthesis from prokaryotes to plastids.</title>
        <authorList>
            <person name="Dagan T."/>
            <person name="Roettger M."/>
            <person name="Stucken K."/>
            <person name="Landan G."/>
            <person name="Koch R."/>
            <person name="Major P."/>
            <person name="Gould S.B."/>
            <person name="Goremykin V.V."/>
            <person name="Rippka R."/>
            <person name="Tandeau de Marsac N."/>
            <person name="Gugger M."/>
            <person name="Lockhart P.J."/>
            <person name="Allen J.F."/>
            <person name="Brune I."/>
            <person name="Maus I."/>
            <person name="Puhler A."/>
            <person name="Martin W.F."/>
        </authorList>
    </citation>
    <scope>NUCLEOTIDE SEQUENCE [LARGE SCALE GENOMIC DNA]</scope>
    <source>
        <strain evidence="1 2">PCC 7110</strain>
    </source>
</reference>
<sequence length="104" mass="11958">MFSTRSSISPSVWISTLVSFIRNRLKQQKNKTHDYSQLVCGHDYIFEPIDNLTQGYMTGQGKGVNRGDCIVLQIGSQVEKYQVEEIDYYSEPSDMWMALLKQNA</sequence>
<dbReference type="AlphaFoldDB" id="A0A139XA91"/>
<keyword evidence="2" id="KW-1185">Reference proteome</keyword>
<evidence type="ECO:0000313" key="1">
    <source>
        <dbReference type="EMBL" id="KYC41552.1"/>
    </source>
</evidence>